<comment type="caution">
    <text evidence="1">The sequence shown here is derived from an EMBL/GenBank/DDBJ whole genome shotgun (WGS) entry which is preliminary data.</text>
</comment>
<organism evidence="1 2">
    <name type="scientific">Pseudomonas fluorescens</name>
    <dbReference type="NCBI Taxonomy" id="294"/>
    <lineage>
        <taxon>Bacteria</taxon>
        <taxon>Pseudomonadati</taxon>
        <taxon>Pseudomonadota</taxon>
        <taxon>Gammaproteobacteria</taxon>
        <taxon>Pseudomonadales</taxon>
        <taxon>Pseudomonadaceae</taxon>
        <taxon>Pseudomonas</taxon>
    </lineage>
</organism>
<sequence>MVSGISFGEEPSFYGGDGERNAELSSFRSKGTVPQIDHVRKKMMVSLRYATKSTSDNVWALCDLIRDNKCDEIILFASVGNDIEDEEARWNNNLPLVVALAKYIIPHVDSVLVVFDGVFLTAARSARYGEVRELLDVAIASDKVYYSGQRAPLTSEMTPDQAVSTLLHLGPIQPLTSESRAVYFSLLSNLTEAELVENFPTREMR</sequence>
<dbReference type="Proteomes" id="UP000061348">
    <property type="component" value="Unassembled WGS sequence"/>
</dbReference>
<evidence type="ECO:0000313" key="1">
    <source>
        <dbReference type="EMBL" id="KWV84430.1"/>
    </source>
</evidence>
<protein>
    <submittedName>
        <fullName evidence="1">Uncharacterized protein</fullName>
    </submittedName>
</protein>
<gene>
    <name evidence="1" type="ORF">PFLmoz3_05944</name>
</gene>
<dbReference type="EMBL" id="LCYA01000202">
    <property type="protein sequence ID" value="KWV84430.1"/>
    <property type="molecule type" value="Genomic_DNA"/>
</dbReference>
<dbReference type="RefSeq" id="WP_170949786.1">
    <property type="nucleotide sequence ID" value="NZ_LCYA01000202.1"/>
</dbReference>
<proteinExistence type="predicted"/>
<name>A0A125QEG8_PSEFL</name>
<reference evidence="1 2" key="1">
    <citation type="submission" date="2015-05" db="EMBL/GenBank/DDBJ databases">
        <title>A genomic and transcriptomic approach to investigate the blue pigment phenotype in Pseudomonas fluorescens.</title>
        <authorList>
            <person name="Andreani N.A."/>
            <person name="Cardazzo B."/>
        </authorList>
    </citation>
    <scope>NUCLEOTIDE SEQUENCE [LARGE SCALE GENOMIC DNA]</scope>
    <source>
        <strain evidence="1 2">Ps_22</strain>
    </source>
</reference>
<accession>A0A125QEG8</accession>
<dbReference type="PATRIC" id="fig|294.193.peg.733"/>
<dbReference type="AlphaFoldDB" id="A0A125QEG8"/>
<evidence type="ECO:0000313" key="2">
    <source>
        <dbReference type="Proteomes" id="UP000061348"/>
    </source>
</evidence>